<dbReference type="Gene3D" id="1.10.287.70">
    <property type="match status" value="1"/>
</dbReference>
<comment type="subcellular location">
    <subcellularLocation>
        <location evidence="1">Membrane</location>
        <topology evidence="1">Multi-pass membrane protein</topology>
    </subcellularLocation>
</comment>
<keyword evidence="7 9" id="KW-0472">Membrane</keyword>
<keyword evidence="8 11" id="KW-0496">Mitochondrion</keyword>
<dbReference type="PROSITE" id="PS50253">
    <property type="entry name" value="COX3"/>
    <property type="match status" value="1"/>
</dbReference>
<evidence type="ECO:0000256" key="7">
    <source>
        <dbReference type="ARBA" id="ARBA00023136"/>
    </source>
</evidence>
<geneLocation type="mitochondrion" evidence="11"/>
<dbReference type="InterPro" id="IPR035973">
    <property type="entry name" value="Cyt_c_oxidase_su3-like_sf"/>
</dbReference>
<evidence type="ECO:0000259" key="10">
    <source>
        <dbReference type="PROSITE" id="PS50253"/>
    </source>
</evidence>
<evidence type="ECO:0000256" key="2">
    <source>
        <dbReference type="ARBA" id="ARBA00010581"/>
    </source>
</evidence>
<dbReference type="SUPFAM" id="SSF81452">
    <property type="entry name" value="Cytochrome c oxidase subunit III-like"/>
    <property type="match status" value="1"/>
</dbReference>
<protein>
    <recommendedName>
        <fullName evidence="3 8">Cytochrome c oxidase subunit 3</fullName>
    </recommendedName>
</protein>
<evidence type="ECO:0000256" key="6">
    <source>
        <dbReference type="ARBA" id="ARBA00022989"/>
    </source>
</evidence>
<feature type="domain" description="Heme-copper oxidase subunit III family profile" evidence="10">
    <location>
        <begin position="2"/>
        <end position="257"/>
    </location>
</feature>
<keyword evidence="5" id="KW-1278">Translocase</keyword>
<dbReference type="GO" id="GO:0005739">
    <property type="term" value="C:mitochondrion"/>
    <property type="evidence" value="ECO:0007669"/>
    <property type="project" value="TreeGrafter"/>
</dbReference>
<evidence type="ECO:0000256" key="4">
    <source>
        <dbReference type="ARBA" id="ARBA00022692"/>
    </source>
</evidence>
<feature type="transmembrane region" description="Helical" evidence="9">
    <location>
        <begin position="77"/>
        <end position="100"/>
    </location>
</feature>
<proteinExistence type="inferred from homology"/>
<dbReference type="Gene3D" id="1.20.120.80">
    <property type="entry name" value="Cytochrome c oxidase, subunit III, four-helix bundle"/>
    <property type="match status" value="1"/>
</dbReference>
<reference evidence="11" key="1">
    <citation type="journal article" date="2001" name="Mol. Biol. Evol.">
        <title>The complete mitochondrial genome of the articulate brachiopod Terebratalia transversa.</title>
        <authorList>
            <person name="Helfenbein K.G."/>
            <person name="Brown W.M."/>
            <person name="Boore J.L."/>
        </authorList>
    </citation>
    <scope>NUCLEOTIDE SEQUENCE</scope>
</reference>
<dbReference type="InterPro" id="IPR033945">
    <property type="entry name" value="Cyt_c_oxase_su3_dom"/>
</dbReference>
<comment type="function">
    <text evidence="8">Component of the cytochrome c oxidase, the last enzyme in the mitochondrial electron transport chain which drives oxidative phosphorylation. The respiratory chain contains 3 multisubunit complexes succinate dehydrogenase (complex II, CII), ubiquinol-cytochrome c oxidoreductase (cytochrome b-c1 complex, complex III, CIII) and cytochrome c oxidase (complex IV, CIV), that cooperate to transfer electrons derived from NADH and succinate to molecular oxygen, creating an electrochemical gradient over the inner membrane that drives transmembrane transport and the ATP synthase. Cytochrome c oxidase is the component of the respiratory chain that catalyzes the reduction of oxygen to water. Electrons originating from reduced cytochrome c in the intermembrane space (IMS) are transferred via the dinuclear copper A center (CU(A)) of subunit 2 and heme A of subunit 1 to the active site in subunit 1, a binuclear center (BNC) formed by heme A3 and copper B (CU(B)). The BNC reduces molecular oxygen to 2 water molecules using 4 electrons from cytochrome c in the IMS and 4 protons from the mitochondrial matrix.</text>
</comment>
<feature type="transmembrane region" description="Helical" evidence="9">
    <location>
        <begin position="234"/>
        <end position="253"/>
    </location>
</feature>
<sequence length="257" mass="29029">MQQTRFHLVQTSPWPFTGAISALSIAVGLAYWMHGGGDMVLGGGVLLAISTMVFWWWDVTREGTFQGWHTSGVVSGLQAGMILFIISEVCFFFSFFWAFFHSCLSTGLTGTWPPSGVEAMLPFATPLLNTFVLLSSGFTVTWSHYYFLVGNSRKACNWLVMTVLLGGYFTLLQYLEYCDAPFSISDSVYGSIFFVATGFHGLHVLIGSVFLLVSDFRHYSMHSGSYHHFGLEAAIWYWHFVDVVWLFLFVFIYCWGF</sequence>
<dbReference type="GO" id="GO:0004129">
    <property type="term" value="F:cytochrome-c oxidase activity"/>
    <property type="evidence" value="ECO:0007669"/>
    <property type="project" value="InterPro"/>
</dbReference>
<evidence type="ECO:0000256" key="1">
    <source>
        <dbReference type="ARBA" id="ARBA00004141"/>
    </source>
</evidence>
<dbReference type="CTD" id="4514"/>
<dbReference type="PANTHER" id="PTHR11403:SF7">
    <property type="entry name" value="CYTOCHROME C OXIDASE SUBUNIT 3"/>
    <property type="match status" value="1"/>
</dbReference>
<dbReference type="Pfam" id="PF00510">
    <property type="entry name" value="COX3"/>
    <property type="match status" value="1"/>
</dbReference>
<feature type="transmembrane region" description="Helical" evidence="9">
    <location>
        <begin position="120"/>
        <end position="143"/>
    </location>
</feature>
<organism evidence="11">
    <name type="scientific">Terebratalia transversa</name>
    <name type="common">Transverse lampshell</name>
    <dbReference type="NCBI Taxonomy" id="34513"/>
    <lineage>
        <taxon>Eukaryota</taxon>
        <taxon>Metazoa</taxon>
        <taxon>Spiralia</taxon>
        <taxon>Lophotrochozoa</taxon>
        <taxon>Brachiopoda</taxon>
        <taxon>Rhynchonelliformea</taxon>
        <taxon>Rhynchonellata</taxon>
        <taxon>Terebratellidina</taxon>
        <taxon>Laqueoidea</taxon>
        <taxon>Laqueidae</taxon>
        <taxon>Terebratalia</taxon>
    </lineage>
</organism>
<feature type="transmembrane region" description="Helical" evidence="9">
    <location>
        <begin position="12"/>
        <end position="33"/>
    </location>
</feature>
<keyword evidence="6 9" id="KW-1133">Transmembrane helix</keyword>
<dbReference type="GO" id="GO:0016020">
    <property type="term" value="C:membrane"/>
    <property type="evidence" value="ECO:0007669"/>
    <property type="project" value="UniProtKB-SubCell"/>
</dbReference>
<evidence type="ECO:0000256" key="3">
    <source>
        <dbReference type="ARBA" id="ARBA00015944"/>
    </source>
</evidence>
<name>Q953X6_TERTR</name>
<dbReference type="InterPro" id="IPR024791">
    <property type="entry name" value="Cyt_c/ubiquinol_Oxase_su3"/>
</dbReference>
<dbReference type="InterPro" id="IPR013833">
    <property type="entry name" value="Cyt_c_oxidase_su3_a-hlx"/>
</dbReference>
<dbReference type="AlphaFoldDB" id="Q953X6"/>
<dbReference type="RefSeq" id="NP_203509.1">
    <property type="nucleotide sequence ID" value="NC_003086.1"/>
</dbReference>
<feature type="transmembrane region" description="Helical" evidence="9">
    <location>
        <begin position="39"/>
        <end position="57"/>
    </location>
</feature>
<evidence type="ECO:0000256" key="9">
    <source>
        <dbReference type="SAM" id="Phobius"/>
    </source>
</evidence>
<feature type="transmembrane region" description="Helical" evidence="9">
    <location>
        <begin position="187"/>
        <end position="213"/>
    </location>
</feature>
<dbReference type="InterPro" id="IPR000298">
    <property type="entry name" value="Cyt_c_oxidase-like_su3"/>
</dbReference>
<dbReference type="CDD" id="cd01665">
    <property type="entry name" value="Cyt_c_Oxidase_III"/>
    <property type="match status" value="1"/>
</dbReference>
<evidence type="ECO:0000256" key="5">
    <source>
        <dbReference type="ARBA" id="ARBA00022967"/>
    </source>
</evidence>
<dbReference type="GeneID" id="803809"/>
<evidence type="ECO:0000256" key="8">
    <source>
        <dbReference type="RuleBase" id="RU003375"/>
    </source>
</evidence>
<evidence type="ECO:0000313" key="11">
    <source>
        <dbReference type="EMBL" id="AAK95500.1"/>
    </source>
</evidence>
<dbReference type="EMBL" id="AF331161">
    <property type="protein sequence ID" value="AAK95500.1"/>
    <property type="molecule type" value="Genomic_DNA"/>
</dbReference>
<comment type="similarity">
    <text evidence="2 8">Belongs to the cytochrome c oxidase subunit 3 family.</text>
</comment>
<feature type="transmembrane region" description="Helical" evidence="9">
    <location>
        <begin position="155"/>
        <end position="175"/>
    </location>
</feature>
<dbReference type="GO" id="GO:0006123">
    <property type="term" value="P:mitochondrial electron transport, cytochrome c to oxygen"/>
    <property type="evidence" value="ECO:0007669"/>
    <property type="project" value="TreeGrafter"/>
</dbReference>
<keyword evidence="4 8" id="KW-0812">Transmembrane</keyword>
<dbReference type="PANTHER" id="PTHR11403">
    <property type="entry name" value="CYTOCHROME C OXIDASE SUBUNIT III"/>
    <property type="match status" value="1"/>
</dbReference>
<accession>Q953X6</accession>